<accession>A0AAV9G5L5</accession>
<reference evidence="1" key="2">
    <citation type="submission" date="2023-05" db="EMBL/GenBank/DDBJ databases">
        <authorList>
            <consortium name="Lawrence Berkeley National Laboratory"/>
            <person name="Steindorff A."/>
            <person name="Hensen N."/>
            <person name="Bonometti L."/>
            <person name="Westerberg I."/>
            <person name="Brannstrom I.O."/>
            <person name="Guillou S."/>
            <person name="Cros-Aarteil S."/>
            <person name="Calhoun S."/>
            <person name="Haridas S."/>
            <person name="Kuo A."/>
            <person name="Mondo S."/>
            <person name="Pangilinan J."/>
            <person name="Riley R."/>
            <person name="Labutti K."/>
            <person name="Andreopoulos B."/>
            <person name="Lipzen A."/>
            <person name="Chen C."/>
            <person name="Yanf M."/>
            <person name="Daum C."/>
            <person name="Ng V."/>
            <person name="Clum A."/>
            <person name="Ohm R."/>
            <person name="Martin F."/>
            <person name="Silar P."/>
            <person name="Natvig D."/>
            <person name="Lalanne C."/>
            <person name="Gautier V."/>
            <person name="Ament-Velasquez S.L."/>
            <person name="Kruys A."/>
            <person name="Hutchinson M.I."/>
            <person name="Powell A.J."/>
            <person name="Barry K."/>
            <person name="Miller A.N."/>
            <person name="Grigoriev I.V."/>
            <person name="Debuchy R."/>
            <person name="Gladieux P."/>
            <person name="Thoren M.H."/>
            <person name="Johannesson H."/>
        </authorList>
    </citation>
    <scope>NUCLEOTIDE SEQUENCE</scope>
    <source>
        <strain evidence="1">PSN243</strain>
    </source>
</reference>
<proteinExistence type="predicted"/>
<keyword evidence="2" id="KW-1185">Reference proteome</keyword>
<organism evidence="1 2">
    <name type="scientific">Podospora aff. communis PSN243</name>
    <dbReference type="NCBI Taxonomy" id="3040156"/>
    <lineage>
        <taxon>Eukaryota</taxon>
        <taxon>Fungi</taxon>
        <taxon>Dikarya</taxon>
        <taxon>Ascomycota</taxon>
        <taxon>Pezizomycotina</taxon>
        <taxon>Sordariomycetes</taxon>
        <taxon>Sordariomycetidae</taxon>
        <taxon>Sordariales</taxon>
        <taxon>Podosporaceae</taxon>
        <taxon>Podospora</taxon>
    </lineage>
</organism>
<dbReference type="InterPro" id="IPR010323">
    <property type="entry name" value="DUF924"/>
</dbReference>
<dbReference type="Pfam" id="PF06041">
    <property type="entry name" value="DUF924"/>
    <property type="match status" value="1"/>
</dbReference>
<comment type="caution">
    <text evidence="1">The sequence shown here is derived from an EMBL/GenBank/DDBJ whole genome shotgun (WGS) entry which is preliminary data.</text>
</comment>
<dbReference type="InterPro" id="IPR011990">
    <property type="entry name" value="TPR-like_helical_dom_sf"/>
</dbReference>
<name>A0AAV9G5L5_9PEZI</name>
<evidence type="ECO:0000313" key="2">
    <source>
        <dbReference type="Proteomes" id="UP001321760"/>
    </source>
</evidence>
<protein>
    <submittedName>
        <fullName evidence="1">Uncharacterized protein</fullName>
    </submittedName>
</protein>
<gene>
    <name evidence="1" type="ORF">QBC34DRAFT_213281</name>
</gene>
<sequence>MADQLRSLVNPALLHAIRETIFPFSETEPLDFTLVADQGFGGGRSPTTPDTVRRQAWLFLVALSKLCLDNVPDMTTFLPTPSDPGFARQAMGLQLLLDQMPRRLCQGVDCRWTNAYFDVISLKYAQTLDTLPDDQKPWSWAQWKDSSTLDYWILVRTCFIVPFTHTDRIEMQDRSLAFAEETRRAIEEATGTVDPYRAQRAELLSDIYAFPRVIREGPPKEGVKIQDYTYWVLMLMDVHKPIVEKFGRYPYRNAYFGREDTAEELEWFEKTRDFARPSREARDQLKADFNAGVWTPLDEGLHL</sequence>
<reference evidence="1" key="1">
    <citation type="journal article" date="2023" name="Mol. Phylogenet. Evol.">
        <title>Genome-scale phylogeny and comparative genomics of the fungal order Sordariales.</title>
        <authorList>
            <person name="Hensen N."/>
            <person name="Bonometti L."/>
            <person name="Westerberg I."/>
            <person name="Brannstrom I.O."/>
            <person name="Guillou S."/>
            <person name="Cros-Aarteil S."/>
            <person name="Calhoun S."/>
            <person name="Haridas S."/>
            <person name="Kuo A."/>
            <person name="Mondo S."/>
            <person name="Pangilinan J."/>
            <person name="Riley R."/>
            <person name="LaButti K."/>
            <person name="Andreopoulos B."/>
            <person name="Lipzen A."/>
            <person name="Chen C."/>
            <person name="Yan M."/>
            <person name="Daum C."/>
            <person name="Ng V."/>
            <person name="Clum A."/>
            <person name="Steindorff A."/>
            <person name="Ohm R.A."/>
            <person name="Martin F."/>
            <person name="Silar P."/>
            <person name="Natvig D.O."/>
            <person name="Lalanne C."/>
            <person name="Gautier V."/>
            <person name="Ament-Velasquez S.L."/>
            <person name="Kruys A."/>
            <person name="Hutchinson M.I."/>
            <person name="Powell A.J."/>
            <person name="Barry K."/>
            <person name="Miller A.N."/>
            <person name="Grigoriev I.V."/>
            <person name="Debuchy R."/>
            <person name="Gladieux P."/>
            <person name="Hiltunen Thoren M."/>
            <person name="Johannesson H."/>
        </authorList>
    </citation>
    <scope>NUCLEOTIDE SEQUENCE</scope>
    <source>
        <strain evidence="1">PSN243</strain>
    </source>
</reference>
<evidence type="ECO:0000313" key="1">
    <source>
        <dbReference type="EMBL" id="KAK4443157.1"/>
    </source>
</evidence>
<dbReference type="AlphaFoldDB" id="A0AAV9G5L5"/>
<dbReference type="Gene3D" id="1.25.40.10">
    <property type="entry name" value="Tetratricopeptide repeat domain"/>
    <property type="match status" value="1"/>
</dbReference>
<dbReference type="Proteomes" id="UP001321760">
    <property type="component" value="Unassembled WGS sequence"/>
</dbReference>
<dbReference type="EMBL" id="MU865998">
    <property type="protein sequence ID" value="KAK4443157.1"/>
    <property type="molecule type" value="Genomic_DNA"/>
</dbReference>
<dbReference type="SUPFAM" id="SSF48452">
    <property type="entry name" value="TPR-like"/>
    <property type="match status" value="1"/>
</dbReference>